<sequence>MCLPGTESRGFINGHDPLIPKLDGGGDYNNEEEYMTMRSDRSEGGGGSWSTSFIQNLRQRLHQQLPSNGLPLTEIGEELRSLVKIGGPIVITSLLIYSRSVISMLFLGRLGKAELAGGSLALGFGNITGISIIKGLTTAASFSALMHLPINYFLVTYLKLGVEGVALGLAWNTWNLNVGLVIYLAISNRALKPWSGLTILSTFQGWRPLLSLALPSCVSVCLEWWWYEIMLFLCGLLSNPQASVAAMGILIQTTGMLYIFPISISAALSTRVGHSLGAGQPSRAQWAAIIGLLVAFAFGLFAFVFMTCVRNVWGTMFTNEPQILELISTALPILGLCELGNTPQTAACGVLTGTARPKLGARINLYSFYLIGLPVAIIATFTYKVGFLGLWLGLLSAQASCVCMMVYTLVHTDWKQQTRRAEELTLAVEETKIEEKDDEESGLLTPSDL</sequence>
<evidence type="ECO:0000256" key="4">
    <source>
        <dbReference type="ARBA" id="ARBA00022989"/>
    </source>
</evidence>
<dbReference type="InterPro" id="IPR002528">
    <property type="entry name" value="MATE_fam"/>
</dbReference>
<dbReference type="GO" id="GO:0016020">
    <property type="term" value="C:membrane"/>
    <property type="evidence" value="ECO:0007669"/>
    <property type="project" value="UniProtKB-SubCell"/>
</dbReference>
<proteinExistence type="inferred from homology"/>
<evidence type="ECO:0000256" key="3">
    <source>
        <dbReference type="ARBA" id="ARBA00022692"/>
    </source>
</evidence>
<keyword evidence="8" id="KW-1185">Reference proteome</keyword>
<dbReference type="Proteomes" id="UP001457282">
    <property type="component" value="Unassembled WGS sequence"/>
</dbReference>
<feature type="transmembrane region" description="Helical" evidence="6">
    <location>
        <begin position="363"/>
        <end position="383"/>
    </location>
</feature>
<feature type="transmembrane region" description="Helical" evidence="6">
    <location>
        <begin position="85"/>
        <end position="108"/>
    </location>
</feature>
<dbReference type="CDD" id="cd13132">
    <property type="entry name" value="MATE_eukaryotic"/>
    <property type="match status" value="1"/>
</dbReference>
<dbReference type="EMBL" id="JBEDUW010000006">
    <property type="protein sequence ID" value="KAK9920258.1"/>
    <property type="molecule type" value="Genomic_DNA"/>
</dbReference>
<evidence type="ECO:0000256" key="2">
    <source>
        <dbReference type="ARBA" id="ARBA00010199"/>
    </source>
</evidence>
<feature type="transmembrane region" description="Helical" evidence="6">
    <location>
        <begin position="165"/>
        <end position="186"/>
    </location>
</feature>
<feature type="transmembrane region" description="Helical" evidence="6">
    <location>
        <begin position="115"/>
        <end position="133"/>
    </location>
</feature>
<comment type="caution">
    <text evidence="7">The sequence shown here is derived from an EMBL/GenBank/DDBJ whole genome shotgun (WGS) entry which is preliminary data.</text>
</comment>
<dbReference type="PANTHER" id="PTHR11206">
    <property type="entry name" value="MULTIDRUG RESISTANCE PROTEIN"/>
    <property type="match status" value="1"/>
</dbReference>
<dbReference type="InterPro" id="IPR045069">
    <property type="entry name" value="MATE_euk"/>
</dbReference>
<evidence type="ECO:0000256" key="5">
    <source>
        <dbReference type="ARBA" id="ARBA00023136"/>
    </source>
</evidence>
<evidence type="ECO:0000256" key="1">
    <source>
        <dbReference type="ARBA" id="ARBA00004141"/>
    </source>
</evidence>
<dbReference type="AlphaFoldDB" id="A0AAW1W6N6"/>
<evidence type="ECO:0000313" key="7">
    <source>
        <dbReference type="EMBL" id="KAK9920258.1"/>
    </source>
</evidence>
<feature type="transmembrane region" description="Helical" evidence="6">
    <location>
        <begin position="248"/>
        <end position="268"/>
    </location>
</feature>
<gene>
    <name evidence="7" type="ORF">M0R45_028816</name>
</gene>
<keyword evidence="5 6" id="KW-0472">Membrane</keyword>
<dbReference type="GO" id="GO:0042910">
    <property type="term" value="F:xenobiotic transmembrane transporter activity"/>
    <property type="evidence" value="ECO:0007669"/>
    <property type="project" value="InterPro"/>
</dbReference>
<protein>
    <recommendedName>
        <fullName evidence="6">Protein DETOXIFICATION</fullName>
    </recommendedName>
    <alternativeName>
        <fullName evidence="6">Multidrug and toxic compound extrusion protein</fullName>
    </alternativeName>
</protein>
<evidence type="ECO:0000256" key="6">
    <source>
        <dbReference type="RuleBase" id="RU004914"/>
    </source>
</evidence>
<comment type="caution">
    <text evidence="6">Lacks conserved residue(s) required for the propagation of feature annotation.</text>
</comment>
<feature type="transmembrane region" description="Helical" evidence="6">
    <location>
        <begin position="288"/>
        <end position="309"/>
    </location>
</feature>
<comment type="subcellular location">
    <subcellularLocation>
        <location evidence="1">Membrane</location>
        <topology evidence="1">Multi-pass membrane protein</topology>
    </subcellularLocation>
</comment>
<dbReference type="GO" id="GO:1990961">
    <property type="term" value="P:xenobiotic detoxification by transmembrane export across the plasma membrane"/>
    <property type="evidence" value="ECO:0007669"/>
    <property type="project" value="InterPro"/>
</dbReference>
<dbReference type="GO" id="GO:0015297">
    <property type="term" value="F:antiporter activity"/>
    <property type="evidence" value="ECO:0007669"/>
    <property type="project" value="InterPro"/>
</dbReference>
<reference evidence="7 8" key="1">
    <citation type="journal article" date="2023" name="G3 (Bethesda)">
        <title>A chromosome-length genome assembly and annotation of blackberry (Rubus argutus, cv. 'Hillquist').</title>
        <authorList>
            <person name="Bruna T."/>
            <person name="Aryal R."/>
            <person name="Dudchenko O."/>
            <person name="Sargent D.J."/>
            <person name="Mead D."/>
            <person name="Buti M."/>
            <person name="Cavallini A."/>
            <person name="Hytonen T."/>
            <person name="Andres J."/>
            <person name="Pham M."/>
            <person name="Weisz D."/>
            <person name="Mascagni F."/>
            <person name="Usai G."/>
            <person name="Natali L."/>
            <person name="Bassil N."/>
            <person name="Fernandez G.E."/>
            <person name="Lomsadze A."/>
            <person name="Armour M."/>
            <person name="Olukolu B."/>
            <person name="Poorten T."/>
            <person name="Britton C."/>
            <person name="Davik J."/>
            <person name="Ashrafi H."/>
            <person name="Aiden E.L."/>
            <person name="Borodovsky M."/>
            <person name="Worthington M."/>
        </authorList>
    </citation>
    <scope>NUCLEOTIDE SEQUENCE [LARGE SCALE GENOMIC DNA]</scope>
    <source>
        <strain evidence="7">PI 553951</strain>
    </source>
</reference>
<comment type="similarity">
    <text evidence="2 6">Belongs to the multi antimicrobial extrusion (MATE) (TC 2.A.66.1) family.</text>
</comment>
<name>A0AAW1W6N6_RUBAR</name>
<evidence type="ECO:0000313" key="8">
    <source>
        <dbReference type="Proteomes" id="UP001457282"/>
    </source>
</evidence>
<accession>A0AAW1W6N6</accession>
<keyword evidence="3 6" id="KW-0812">Transmembrane</keyword>
<keyword evidence="4 6" id="KW-1133">Transmembrane helix</keyword>
<organism evidence="7 8">
    <name type="scientific">Rubus argutus</name>
    <name type="common">Southern blackberry</name>
    <dbReference type="NCBI Taxonomy" id="59490"/>
    <lineage>
        <taxon>Eukaryota</taxon>
        <taxon>Viridiplantae</taxon>
        <taxon>Streptophyta</taxon>
        <taxon>Embryophyta</taxon>
        <taxon>Tracheophyta</taxon>
        <taxon>Spermatophyta</taxon>
        <taxon>Magnoliopsida</taxon>
        <taxon>eudicotyledons</taxon>
        <taxon>Gunneridae</taxon>
        <taxon>Pentapetalae</taxon>
        <taxon>rosids</taxon>
        <taxon>fabids</taxon>
        <taxon>Rosales</taxon>
        <taxon>Rosaceae</taxon>
        <taxon>Rosoideae</taxon>
        <taxon>Rosoideae incertae sedis</taxon>
        <taxon>Rubus</taxon>
    </lineage>
</organism>
<dbReference type="Pfam" id="PF01554">
    <property type="entry name" value="MatE"/>
    <property type="match status" value="2"/>
</dbReference>
<feature type="transmembrane region" description="Helical" evidence="6">
    <location>
        <begin position="389"/>
        <end position="410"/>
    </location>
</feature>